<name>A0ABT9VT65_9BACI</name>
<gene>
    <name evidence="1" type="ORF">J2S06_003186</name>
</gene>
<evidence type="ECO:0000313" key="1">
    <source>
        <dbReference type="EMBL" id="MDQ0164042.1"/>
    </source>
</evidence>
<accession>A0ABT9VT65</accession>
<dbReference type="EMBL" id="JAUSTR010000040">
    <property type="protein sequence ID" value="MDQ0164042.1"/>
    <property type="molecule type" value="Genomic_DNA"/>
</dbReference>
<organism evidence="1 2">
    <name type="scientific">Aeribacillus alveayuensis</name>
    <dbReference type="NCBI Taxonomy" id="279215"/>
    <lineage>
        <taxon>Bacteria</taxon>
        <taxon>Bacillati</taxon>
        <taxon>Bacillota</taxon>
        <taxon>Bacilli</taxon>
        <taxon>Bacillales</taxon>
        <taxon>Bacillaceae</taxon>
        <taxon>Aeribacillus</taxon>
    </lineage>
</organism>
<keyword evidence="2" id="KW-1185">Reference proteome</keyword>
<sequence>MKSLKIDNIYDVLGIIVTPHCGYFSESFHRLF</sequence>
<protein>
    <submittedName>
        <fullName evidence="1">Uncharacterized protein</fullName>
    </submittedName>
</protein>
<reference evidence="1 2" key="1">
    <citation type="submission" date="2023-07" db="EMBL/GenBank/DDBJ databases">
        <title>Genomic Encyclopedia of Type Strains, Phase IV (KMG-IV): sequencing the most valuable type-strain genomes for metagenomic binning, comparative biology and taxonomic classification.</title>
        <authorList>
            <person name="Goeker M."/>
        </authorList>
    </citation>
    <scope>NUCLEOTIDE SEQUENCE [LARGE SCALE GENOMIC DNA]</scope>
    <source>
        <strain evidence="1 2">DSM 19092</strain>
    </source>
</reference>
<proteinExistence type="predicted"/>
<evidence type="ECO:0000313" key="2">
    <source>
        <dbReference type="Proteomes" id="UP001225646"/>
    </source>
</evidence>
<dbReference type="Proteomes" id="UP001225646">
    <property type="component" value="Unassembled WGS sequence"/>
</dbReference>
<comment type="caution">
    <text evidence="1">The sequence shown here is derived from an EMBL/GenBank/DDBJ whole genome shotgun (WGS) entry which is preliminary data.</text>
</comment>